<dbReference type="Gene3D" id="6.10.250.1220">
    <property type="match status" value="1"/>
</dbReference>
<reference evidence="5" key="1">
    <citation type="submission" date="2018-06" db="EMBL/GenBank/DDBJ databases">
        <authorList>
            <person name="Zhirakovskaya E."/>
        </authorList>
    </citation>
    <scope>NUCLEOTIDE SEQUENCE</scope>
</reference>
<dbReference type="AlphaFoldDB" id="A0A3B0VC61"/>
<evidence type="ECO:0000313" key="5">
    <source>
        <dbReference type="EMBL" id="VAW41288.1"/>
    </source>
</evidence>
<dbReference type="SUPFAM" id="SSF46785">
    <property type="entry name" value="Winged helix' DNA-binding domain"/>
    <property type="match status" value="1"/>
</dbReference>
<accession>A0A3B0VC61</accession>
<evidence type="ECO:0000256" key="3">
    <source>
        <dbReference type="ARBA" id="ARBA00023163"/>
    </source>
</evidence>
<dbReference type="GO" id="GO:0003677">
    <property type="term" value="F:DNA binding"/>
    <property type="evidence" value="ECO:0007669"/>
    <property type="project" value="UniProtKB-KW"/>
</dbReference>
<keyword evidence="2" id="KW-0238">DNA-binding</keyword>
<evidence type="ECO:0000259" key="4">
    <source>
        <dbReference type="PROSITE" id="PS50949"/>
    </source>
</evidence>
<protein>
    <submittedName>
        <fullName evidence="5">Transcriptional regulator, GntR family</fullName>
    </submittedName>
</protein>
<keyword evidence="3" id="KW-0804">Transcription</keyword>
<dbReference type="Gene3D" id="1.10.10.10">
    <property type="entry name" value="Winged helix-like DNA-binding domain superfamily/Winged helix DNA-binding domain"/>
    <property type="match status" value="1"/>
</dbReference>
<dbReference type="SMART" id="SM00345">
    <property type="entry name" value="HTH_GNTR"/>
    <property type="match status" value="1"/>
</dbReference>
<proteinExistence type="predicted"/>
<sequence length="125" mass="14613">MTYQWSDKEPIYLQLKDQIRNMILVGDLKENEALPSVRQVAADYQLNPITVSKAWQYLVEENLVEKKRGLGMFVKENAQKQLLISDKNQFMTVEWPQIITKVKDLKLDINMLIKTLQDDTGEKND</sequence>
<evidence type="ECO:0000256" key="1">
    <source>
        <dbReference type="ARBA" id="ARBA00023015"/>
    </source>
</evidence>
<organism evidence="5">
    <name type="scientific">hydrothermal vent metagenome</name>
    <dbReference type="NCBI Taxonomy" id="652676"/>
    <lineage>
        <taxon>unclassified sequences</taxon>
        <taxon>metagenomes</taxon>
        <taxon>ecological metagenomes</taxon>
    </lineage>
</organism>
<dbReference type="CDD" id="cd07377">
    <property type="entry name" value="WHTH_GntR"/>
    <property type="match status" value="1"/>
</dbReference>
<dbReference type="EMBL" id="UOEW01000300">
    <property type="protein sequence ID" value="VAW41288.1"/>
    <property type="molecule type" value="Genomic_DNA"/>
</dbReference>
<dbReference type="InterPro" id="IPR036390">
    <property type="entry name" value="WH_DNA-bd_sf"/>
</dbReference>
<dbReference type="InterPro" id="IPR000524">
    <property type="entry name" value="Tscrpt_reg_HTH_GntR"/>
</dbReference>
<name>A0A3B0VC61_9ZZZZ</name>
<dbReference type="PANTHER" id="PTHR38445">
    <property type="entry name" value="HTH-TYPE TRANSCRIPTIONAL REPRESSOR YTRA"/>
    <property type="match status" value="1"/>
</dbReference>
<dbReference type="GO" id="GO:0003700">
    <property type="term" value="F:DNA-binding transcription factor activity"/>
    <property type="evidence" value="ECO:0007669"/>
    <property type="project" value="InterPro"/>
</dbReference>
<feature type="domain" description="HTH gntR-type" evidence="4">
    <location>
        <begin position="9"/>
        <end position="77"/>
    </location>
</feature>
<gene>
    <name evidence="5" type="ORF">MNBD_GAMMA01-1838</name>
</gene>
<dbReference type="PROSITE" id="PS50949">
    <property type="entry name" value="HTH_GNTR"/>
    <property type="match status" value="1"/>
</dbReference>
<dbReference type="InterPro" id="IPR036388">
    <property type="entry name" value="WH-like_DNA-bd_sf"/>
</dbReference>
<evidence type="ECO:0000256" key="2">
    <source>
        <dbReference type="ARBA" id="ARBA00023125"/>
    </source>
</evidence>
<dbReference type="PANTHER" id="PTHR38445:SF10">
    <property type="entry name" value="GNTR-FAMILY TRANSCRIPTIONAL REGULATOR"/>
    <property type="match status" value="1"/>
</dbReference>
<keyword evidence="1" id="KW-0805">Transcription regulation</keyword>
<dbReference type="Pfam" id="PF00392">
    <property type="entry name" value="GntR"/>
    <property type="match status" value="1"/>
</dbReference>